<dbReference type="InterPro" id="IPR003029">
    <property type="entry name" value="S1_domain"/>
</dbReference>
<evidence type="ECO:0000256" key="3">
    <source>
        <dbReference type="ARBA" id="ARBA00023274"/>
    </source>
</evidence>
<evidence type="ECO:0000313" key="5">
    <source>
        <dbReference type="EMBL" id="SEQ58565.1"/>
    </source>
</evidence>
<dbReference type="InterPro" id="IPR012340">
    <property type="entry name" value="NA-bd_OB-fold"/>
</dbReference>
<dbReference type="GO" id="GO:1990904">
    <property type="term" value="C:ribonucleoprotein complex"/>
    <property type="evidence" value="ECO:0007669"/>
    <property type="project" value="UniProtKB-KW"/>
</dbReference>
<dbReference type="EMBL" id="FOFV01000003">
    <property type="protein sequence ID" value="SEQ58565.1"/>
    <property type="molecule type" value="Genomic_DNA"/>
</dbReference>
<dbReference type="PANTHER" id="PTHR10724:SF7">
    <property type="entry name" value="SMALL RIBOSOMAL SUBUNIT PROTEIN BS1C"/>
    <property type="match status" value="1"/>
</dbReference>
<dbReference type="AlphaFoldDB" id="A0A1H9H8A9"/>
<keyword evidence="3" id="KW-0687">Ribonucleoprotein</keyword>
<evidence type="ECO:0000313" key="6">
    <source>
        <dbReference type="Proteomes" id="UP000199503"/>
    </source>
</evidence>
<name>A0A1H9H8A9_9PSEU</name>
<dbReference type="GO" id="GO:0003729">
    <property type="term" value="F:mRNA binding"/>
    <property type="evidence" value="ECO:0007669"/>
    <property type="project" value="TreeGrafter"/>
</dbReference>
<dbReference type="SUPFAM" id="SSF50249">
    <property type="entry name" value="Nucleic acid-binding proteins"/>
    <property type="match status" value="2"/>
</dbReference>
<keyword evidence="6" id="KW-1185">Reference proteome</keyword>
<dbReference type="GO" id="GO:0006412">
    <property type="term" value="P:translation"/>
    <property type="evidence" value="ECO:0007669"/>
    <property type="project" value="TreeGrafter"/>
</dbReference>
<evidence type="ECO:0000256" key="2">
    <source>
        <dbReference type="ARBA" id="ARBA00022980"/>
    </source>
</evidence>
<reference evidence="6" key="1">
    <citation type="submission" date="2016-10" db="EMBL/GenBank/DDBJ databases">
        <authorList>
            <person name="Varghese N."/>
            <person name="Submissions S."/>
        </authorList>
    </citation>
    <scope>NUCLEOTIDE SEQUENCE [LARGE SCALE GENOMIC DNA]</scope>
    <source>
        <strain evidence="6">DSM 44437</strain>
    </source>
</reference>
<gene>
    <name evidence="5" type="ORF">SAMN04488000_103433</name>
</gene>
<dbReference type="InterPro" id="IPR050437">
    <property type="entry name" value="Ribos_protein_bS1-like"/>
</dbReference>
<dbReference type="Proteomes" id="UP000199503">
    <property type="component" value="Unassembled WGS sequence"/>
</dbReference>
<feature type="domain" description="S1 motif" evidence="4">
    <location>
        <begin position="120"/>
        <end position="181"/>
    </location>
</feature>
<keyword evidence="2 5" id="KW-0689">Ribosomal protein</keyword>
<dbReference type="STRING" id="65499.SAMN04488000_103433"/>
<dbReference type="PROSITE" id="PS50126">
    <property type="entry name" value="S1"/>
    <property type="match status" value="2"/>
</dbReference>
<dbReference type="PANTHER" id="PTHR10724">
    <property type="entry name" value="30S RIBOSOMAL PROTEIN S1"/>
    <property type="match status" value="1"/>
</dbReference>
<comment type="similarity">
    <text evidence="1">Belongs to the bacterial ribosomal protein bS1 family.</text>
</comment>
<evidence type="ECO:0000259" key="4">
    <source>
        <dbReference type="PROSITE" id="PS50126"/>
    </source>
</evidence>
<protein>
    <submittedName>
        <fullName evidence="5">Small subunit ribosomal protein S1</fullName>
    </submittedName>
</protein>
<accession>A0A1H9H8A9</accession>
<dbReference type="Pfam" id="PF00575">
    <property type="entry name" value="S1"/>
    <property type="match status" value="2"/>
</dbReference>
<dbReference type="GO" id="GO:0003735">
    <property type="term" value="F:structural constituent of ribosome"/>
    <property type="evidence" value="ECO:0007669"/>
    <property type="project" value="TreeGrafter"/>
</dbReference>
<proteinExistence type="inferred from homology"/>
<dbReference type="GO" id="GO:0005840">
    <property type="term" value="C:ribosome"/>
    <property type="evidence" value="ECO:0007669"/>
    <property type="project" value="UniProtKB-KW"/>
</dbReference>
<dbReference type="Gene3D" id="2.40.50.140">
    <property type="entry name" value="Nucleic acid-binding proteins"/>
    <property type="match status" value="2"/>
</dbReference>
<dbReference type="SMART" id="SM00316">
    <property type="entry name" value="S1"/>
    <property type="match status" value="2"/>
</dbReference>
<feature type="domain" description="S1 motif" evidence="4">
    <location>
        <begin position="31"/>
        <end position="103"/>
    </location>
</feature>
<organism evidence="5 6">
    <name type="scientific">Lentzea albida</name>
    <dbReference type="NCBI Taxonomy" id="65499"/>
    <lineage>
        <taxon>Bacteria</taxon>
        <taxon>Bacillati</taxon>
        <taxon>Actinomycetota</taxon>
        <taxon>Actinomycetes</taxon>
        <taxon>Pseudonocardiales</taxon>
        <taxon>Pseudonocardiaceae</taxon>
        <taxon>Lentzea</taxon>
    </lineage>
</organism>
<dbReference type="RefSeq" id="WP_218159596.1">
    <property type="nucleotide sequence ID" value="NZ_FOFV01000003.1"/>
</dbReference>
<evidence type="ECO:0000256" key="1">
    <source>
        <dbReference type="ARBA" id="ARBA00006767"/>
    </source>
</evidence>
<sequence length="183" mass="20112">MSERVSPHEQWQEMVREYPELHAFLDGLRPGQVLSGTVAAVERFGVFVALDDGPPHPFFPGVGFVTIPEVSWHHDAVVEVGQRVRGRFFIYDTWHMEARLSLKALQPDPLPVFADAVTSGQELPGVVTEVVPIGVFVRVGDGIEGLLHEKDLPSPPPQVGDQVAVVVHVDRERRRVTLTSGGG</sequence>